<comment type="caution">
    <text evidence="3">The sequence shown here is derived from an EMBL/GenBank/DDBJ whole genome shotgun (WGS) entry which is preliminary data.</text>
</comment>
<proteinExistence type="predicted"/>
<feature type="region of interest" description="Disordered" evidence="2">
    <location>
        <begin position="62"/>
        <end position="105"/>
    </location>
</feature>
<feature type="compositionally biased region" description="Polar residues" evidence="2">
    <location>
        <begin position="1"/>
        <end position="10"/>
    </location>
</feature>
<feature type="region of interest" description="Disordered" evidence="2">
    <location>
        <begin position="1"/>
        <end position="21"/>
    </location>
</feature>
<reference evidence="3 4" key="1">
    <citation type="journal article" date="2013" name="Fungal Biol.">
        <title>Analysis of microsatellite markers in the genome of the plant pathogen Ceratocystis fimbriata.</title>
        <authorList>
            <person name="Simpson M.C."/>
            <person name="Wilken P.M."/>
            <person name="Coetzee M.P."/>
            <person name="Wingfield M.J."/>
            <person name="Wingfield B.D."/>
        </authorList>
    </citation>
    <scope>NUCLEOTIDE SEQUENCE [LARGE SCALE GENOMIC DNA]</scope>
    <source>
        <strain evidence="3 4">CBS 114723</strain>
    </source>
</reference>
<dbReference type="Proteomes" id="UP000222788">
    <property type="component" value="Unassembled WGS sequence"/>
</dbReference>
<gene>
    <name evidence="3" type="ORF">CFIMG_001322RA</name>
</gene>
<dbReference type="AlphaFoldDB" id="A0A2C5XEH3"/>
<name>A0A2C5XEH3_9PEZI</name>
<dbReference type="EMBL" id="APWK03000016">
    <property type="protein sequence ID" value="PHH55043.1"/>
    <property type="molecule type" value="Genomic_DNA"/>
</dbReference>
<keyword evidence="4" id="KW-1185">Reference proteome</keyword>
<feature type="compositionally biased region" description="Acidic residues" evidence="2">
    <location>
        <begin position="96"/>
        <end position="105"/>
    </location>
</feature>
<keyword evidence="1" id="KW-0175">Coiled coil</keyword>
<evidence type="ECO:0000313" key="3">
    <source>
        <dbReference type="EMBL" id="PHH55043.1"/>
    </source>
</evidence>
<protein>
    <submittedName>
        <fullName evidence="3">Uncharacterized protein</fullName>
    </submittedName>
</protein>
<dbReference type="OrthoDB" id="5398685at2759"/>
<organism evidence="3 4">
    <name type="scientific">Ceratocystis fimbriata CBS 114723</name>
    <dbReference type="NCBI Taxonomy" id="1035309"/>
    <lineage>
        <taxon>Eukaryota</taxon>
        <taxon>Fungi</taxon>
        <taxon>Dikarya</taxon>
        <taxon>Ascomycota</taxon>
        <taxon>Pezizomycotina</taxon>
        <taxon>Sordariomycetes</taxon>
        <taxon>Hypocreomycetidae</taxon>
        <taxon>Microascales</taxon>
        <taxon>Ceratocystidaceae</taxon>
        <taxon>Ceratocystis</taxon>
    </lineage>
</organism>
<accession>A0A2C5XEH3</accession>
<feature type="compositionally biased region" description="Low complexity" evidence="2">
    <location>
        <begin position="11"/>
        <end position="21"/>
    </location>
</feature>
<reference evidence="3 4" key="2">
    <citation type="journal article" date="2013" name="IMA Fungus">
        <title>IMA Genome-F 1: Ceratocystis fimbriata: Draft nuclear genome sequence for the plant pathogen, Ceratocystis fimbriata.</title>
        <authorList>
            <person name="Wilken P.M."/>
            <person name="Steenkamp E.T."/>
            <person name="Wingfield M.J."/>
            <person name="de Beer Z.W."/>
            <person name="Wingfield B.D."/>
        </authorList>
    </citation>
    <scope>NUCLEOTIDE SEQUENCE [LARGE SCALE GENOMIC DNA]</scope>
    <source>
        <strain evidence="3 4">CBS 114723</strain>
    </source>
</reference>
<sequence length="105" mass="11460">MSNNGVNGHGNSANEEQLSEAELAQAYRELLKGEQTAAAMENSLANLEKTLDLLMAEFEGASPGVVQRQAEHKRKKEQEGKMGKESEKDGQGNGEKEEEAEKDVK</sequence>
<evidence type="ECO:0000256" key="2">
    <source>
        <dbReference type="SAM" id="MobiDB-lite"/>
    </source>
</evidence>
<feature type="coiled-coil region" evidence="1">
    <location>
        <begin position="30"/>
        <end position="57"/>
    </location>
</feature>
<evidence type="ECO:0000313" key="4">
    <source>
        <dbReference type="Proteomes" id="UP000222788"/>
    </source>
</evidence>
<feature type="compositionally biased region" description="Basic and acidic residues" evidence="2">
    <location>
        <begin position="76"/>
        <end position="90"/>
    </location>
</feature>
<evidence type="ECO:0000256" key="1">
    <source>
        <dbReference type="SAM" id="Coils"/>
    </source>
</evidence>